<proteinExistence type="predicted"/>
<dbReference type="AlphaFoldDB" id="A0A0H2RIT7"/>
<accession>A0A0H2RIT7</accession>
<feature type="compositionally biased region" description="Low complexity" evidence="1">
    <location>
        <begin position="16"/>
        <end position="25"/>
    </location>
</feature>
<sequence>MKIYLVGNNHDAVDKSSYSEPSTPSSHHDTTYPKTSSDSDLSSIHPFTKHQARRPGIRETNSLSSLLRNDS</sequence>
<organism evidence="3 4">
    <name type="scientific">Schizopora paradoxa</name>
    <dbReference type="NCBI Taxonomy" id="27342"/>
    <lineage>
        <taxon>Eukaryota</taxon>
        <taxon>Fungi</taxon>
        <taxon>Dikarya</taxon>
        <taxon>Basidiomycota</taxon>
        <taxon>Agaricomycotina</taxon>
        <taxon>Agaricomycetes</taxon>
        <taxon>Hymenochaetales</taxon>
        <taxon>Schizoporaceae</taxon>
        <taxon>Schizopora</taxon>
    </lineage>
</organism>
<keyword evidence="4" id="KW-1185">Reference proteome</keyword>
<evidence type="ECO:0000313" key="3">
    <source>
        <dbReference type="EMBL" id="KLO09348.1"/>
    </source>
</evidence>
<feature type="compositionally biased region" description="Polar residues" evidence="1">
    <location>
        <begin position="59"/>
        <end position="71"/>
    </location>
</feature>
<feature type="region of interest" description="Disordered" evidence="1">
    <location>
        <begin position="1"/>
        <end position="71"/>
    </location>
</feature>
<evidence type="ECO:0000313" key="4">
    <source>
        <dbReference type="Proteomes" id="UP000053477"/>
    </source>
</evidence>
<gene>
    <name evidence="3" type="ORF">SCHPADRAFT_907800</name>
    <name evidence="2" type="ORF">SCHPADRAFT_910436</name>
</gene>
<evidence type="ECO:0000256" key="1">
    <source>
        <dbReference type="SAM" id="MobiDB-lite"/>
    </source>
</evidence>
<protein>
    <submittedName>
        <fullName evidence="3">Uncharacterized protein</fullName>
    </submittedName>
</protein>
<dbReference type="EMBL" id="KQ086058">
    <property type="protein sequence ID" value="KLO09348.1"/>
    <property type="molecule type" value="Genomic_DNA"/>
</dbReference>
<dbReference type="EMBL" id="KQ086220">
    <property type="protein sequence ID" value="KLO06281.1"/>
    <property type="molecule type" value="Genomic_DNA"/>
</dbReference>
<reference evidence="3 4" key="1">
    <citation type="submission" date="2015-04" db="EMBL/GenBank/DDBJ databases">
        <title>Complete genome sequence of Schizopora paradoxa KUC8140, a cosmopolitan wood degrader in East Asia.</title>
        <authorList>
            <consortium name="DOE Joint Genome Institute"/>
            <person name="Min B."/>
            <person name="Park H."/>
            <person name="Jang Y."/>
            <person name="Kim J.-J."/>
            <person name="Kim K.H."/>
            <person name="Pangilinan J."/>
            <person name="Lipzen A."/>
            <person name="Riley R."/>
            <person name="Grigoriev I.V."/>
            <person name="Spatafora J.W."/>
            <person name="Choi I.-G."/>
        </authorList>
    </citation>
    <scope>NUCLEOTIDE SEQUENCE [LARGE SCALE GENOMIC DNA]</scope>
    <source>
        <strain evidence="3 4">KUC8140</strain>
    </source>
</reference>
<evidence type="ECO:0000313" key="2">
    <source>
        <dbReference type="EMBL" id="KLO06281.1"/>
    </source>
</evidence>
<dbReference type="Proteomes" id="UP000053477">
    <property type="component" value="Unassembled WGS sequence"/>
</dbReference>
<feature type="compositionally biased region" description="Polar residues" evidence="1">
    <location>
        <begin position="32"/>
        <end position="42"/>
    </location>
</feature>
<name>A0A0H2RIT7_9AGAM</name>